<protein>
    <submittedName>
        <fullName evidence="1">Uncharacterized protein</fullName>
    </submittedName>
</protein>
<dbReference type="KEGG" id="ttr:Tter_1806"/>
<name>D1CD47_THET1</name>
<sequence>MPGDGLAADGDGLAAEGEGLAADGDGLAADGDGEAPVGAVGVVPVVPPPQATRMALPAATAENFRNLLLLSFSLVVTIYYLPLEVIFQSLEIRKTNGVISENLYSSCRITSLLSQGIQCSEYYYL</sequence>
<proteinExistence type="predicted"/>
<organism evidence="1 2">
    <name type="scientific">Thermobaculum terrenum (strain ATCC BAA-798 / CCMEE 7001 / YNP1)</name>
    <dbReference type="NCBI Taxonomy" id="525904"/>
    <lineage>
        <taxon>Bacteria</taxon>
        <taxon>Bacillati</taxon>
        <taxon>Chloroflexota</taxon>
        <taxon>Chloroflexia</taxon>
        <taxon>Candidatus Thermobaculales</taxon>
        <taxon>Candidatus Thermobaculaceae</taxon>
        <taxon>Thermobaculum</taxon>
    </lineage>
</organism>
<gene>
    <name evidence="1" type="ordered locus">Tter_1806</name>
</gene>
<accession>D1CD47</accession>
<keyword evidence="2" id="KW-1185">Reference proteome</keyword>
<dbReference type="AlphaFoldDB" id="D1CD47"/>
<dbReference type="EMBL" id="CP001825">
    <property type="protein sequence ID" value="ACZ42712.1"/>
    <property type="molecule type" value="Genomic_DNA"/>
</dbReference>
<evidence type="ECO:0000313" key="2">
    <source>
        <dbReference type="Proteomes" id="UP000000323"/>
    </source>
</evidence>
<dbReference type="Proteomes" id="UP000000323">
    <property type="component" value="Chromosome 1"/>
</dbReference>
<dbReference type="HOGENOM" id="CLU_1991632_0_0_0"/>
<dbReference type="STRING" id="525904.Tter_1806"/>
<evidence type="ECO:0000313" key="1">
    <source>
        <dbReference type="EMBL" id="ACZ42712.1"/>
    </source>
</evidence>
<reference evidence="2" key="1">
    <citation type="journal article" date="2010" name="Stand. Genomic Sci.">
        <title>Complete genome sequence of 'Thermobaculum terrenum' type strain (YNP1).</title>
        <authorList>
            <person name="Kiss H."/>
            <person name="Cleland D."/>
            <person name="Lapidus A."/>
            <person name="Lucas S."/>
            <person name="Glavina Del Rio T."/>
            <person name="Nolan M."/>
            <person name="Tice H."/>
            <person name="Han C."/>
            <person name="Goodwin L."/>
            <person name="Pitluck S."/>
            <person name="Liolios K."/>
            <person name="Ivanova N."/>
            <person name="Mavromatis K."/>
            <person name="Ovchinnikova G."/>
            <person name="Pati A."/>
            <person name="Chen A."/>
            <person name="Palaniappan K."/>
            <person name="Land M."/>
            <person name="Hauser L."/>
            <person name="Chang Y."/>
            <person name="Jeffries C."/>
            <person name="Lu M."/>
            <person name="Brettin T."/>
            <person name="Detter J."/>
            <person name="Goker M."/>
            <person name="Tindall B."/>
            <person name="Beck B."/>
            <person name="McDermott T."/>
            <person name="Woyke T."/>
            <person name="Bristow J."/>
            <person name="Eisen J."/>
            <person name="Markowitz V."/>
            <person name="Hugenholtz P."/>
            <person name="Kyrpides N."/>
            <person name="Klenk H."/>
            <person name="Cheng J."/>
        </authorList>
    </citation>
    <scope>NUCLEOTIDE SEQUENCE [LARGE SCALE GENOMIC DNA]</scope>
    <source>
        <strain evidence="2">ATCC BAA-798 / YNP1</strain>
    </source>
</reference>